<dbReference type="SMART" id="SM00342">
    <property type="entry name" value="HTH_ARAC"/>
    <property type="match status" value="1"/>
</dbReference>
<dbReference type="Gene3D" id="3.40.50.2300">
    <property type="match status" value="1"/>
</dbReference>
<evidence type="ECO:0000256" key="4">
    <source>
        <dbReference type="PROSITE-ProRule" id="PRU00169"/>
    </source>
</evidence>
<dbReference type="SMART" id="SM00448">
    <property type="entry name" value="REC"/>
    <property type="match status" value="1"/>
</dbReference>
<feature type="modified residue" description="4-aspartylphosphate" evidence="4">
    <location>
        <position position="55"/>
    </location>
</feature>
<accession>A0A1R0Y1C6</accession>
<dbReference type="AlphaFoldDB" id="A0A1R0Y1C6"/>
<name>A0A1R0Y1C6_9BACL</name>
<dbReference type="SUPFAM" id="SSF52172">
    <property type="entry name" value="CheY-like"/>
    <property type="match status" value="1"/>
</dbReference>
<evidence type="ECO:0000259" key="6">
    <source>
        <dbReference type="PROSITE" id="PS50110"/>
    </source>
</evidence>
<dbReference type="InterPro" id="IPR011006">
    <property type="entry name" value="CheY-like_superfamily"/>
</dbReference>
<reference evidence="7 8" key="1">
    <citation type="submission" date="2016-10" db="EMBL/GenBank/DDBJ databases">
        <title>Paenibacillus species isolates.</title>
        <authorList>
            <person name="Beno S.M."/>
        </authorList>
    </citation>
    <scope>NUCLEOTIDE SEQUENCE [LARGE SCALE GENOMIC DNA]</scope>
    <source>
        <strain evidence="7 8">FSL H7-0710</strain>
    </source>
</reference>
<dbReference type="EMBL" id="MPTC01000008">
    <property type="protein sequence ID" value="OMD41141.1"/>
    <property type="molecule type" value="Genomic_DNA"/>
</dbReference>
<dbReference type="PROSITE" id="PS50110">
    <property type="entry name" value="RESPONSE_REGULATORY"/>
    <property type="match status" value="1"/>
</dbReference>
<dbReference type="InterPro" id="IPR018062">
    <property type="entry name" value="HTH_AraC-typ_CS"/>
</dbReference>
<protein>
    <recommendedName>
        <fullName evidence="9">DNA-binding response regulator</fullName>
    </recommendedName>
</protein>
<dbReference type="InterPro" id="IPR018060">
    <property type="entry name" value="HTH_AraC"/>
</dbReference>
<comment type="caution">
    <text evidence="7">The sequence shown here is derived from an EMBL/GenBank/DDBJ whole genome shotgun (WGS) entry which is preliminary data.</text>
</comment>
<dbReference type="CDD" id="cd17536">
    <property type="entry name" value="REC_YesN-like"/>
    <property type="match status" value="1"/>
</dbReference>
<proteinExistence type="predicted"/>
<evidence type="ECO:0000256" key="2">
    <source>
        <dbReference type="ARBA" id="ARBA00023125"/>
    </source>
</evidence>
<dbReference type="PANTHER" id="PTHR43280">
    <property type="entry name" value="ARAC-FAMILY TRANSCRIPTIONAL REGULATOR"/>
    <property type="match status" value="1"/>
</dbReference>
<feature type="domain" description="Response regulatory" evidence="6">
    <location>
        <begin position="3"/>
        <end position="120"/>
    </location>
</feature>
<evidence type="ECO:0000313" key="7">
    <source>
        <dbReference type="EMBL" id="OMD41141.1"/>
    </source>
</evidence>
<dbReference type="InterPro" id="IPR009057">
    <property type="entry name" value="Homeodomain-like_sf"/>
</dbReference>
<evidence type="ECO:0000313" key="8">
    <source>
        <dbReference type="Proteomes" id="UP000187439"/>
    </source>
</evidence>
<dbReference type="GO" id="GO:0000160">
    <property type="term" value="P:phosphorelay signal transduction system"/>
    <property type="evidence" value="ECO:0007669"/>
    <property type="project" value="InterPro"/>
</dbReference>
<dbReference type="GO" id="GO:0003700">
    <property type="term" value="F:DNA-binding transcription factor activity"/>
    <property type="evidence" value="ECO:0007669"/>
    <property type="project" value="InterPro"/>
</dbReference>
<dbReference type="Proteomes" id="UP000187439">
    <property type="component" value="Unassembled WGS sequence"/>
</dbReference>
<keyword evidence="3" id="KW-0804">Transcription</keyword>
<organism evidence="7 8">
    <name type="scientific">Paenibacillus odorifer</name>
    <dbReference type="NCBI Taxonomy" id="189426"/>
    <lineage>
        <taxon>Bacteria</taxon>
        <taxon>Bacillati</taxon>
        <taxon>Bacillota</taxon>
        <taxon>Bacilli</taxon>
        <taxon>Bacillales</taxon>
        <taxon>Paenibacillaceae</taxon>
        <taxon>Paenibacillus</taxon>
    </lineage>
</organism>
<dbReference type="PROSITE" id="PS01124">
    <property type="entry name" value="HTH_ARAC_FAMILY_2"/>
    <property type="match status" value="1"/>
</dbReference>
<feature type="domain" description="HTH araC/xylS-type" evidence="5">
    <location>
        <begin position="365"/>
        <end position="463"/>
    </location>
</feature>
<dbReference type="Gene3D" id="1.10.10.60">
    <property type="entry name" value="Homeodomain-like"/>
    <property type="match status" value="2"/>
</dbReference>
<dbReference type="Pfam" id="PF12833">
    <property type="entry name" value="HTH_18"/>
    <property type="match status" value="1"/>
</dbReference>
<sequence>MIKVLVVDDDKLVRKGLISMMPWQQFDMKVVGEASNGEKALQFLESHSVDLVLTDLGMPVMSGIELMRVLRKRYSELHVVVLTVHQDFEYVQEALRLGAIDYISKVDLDLEKEQLEDMLGRIADRIQGQARQGIVHQDGALEQGYSVVVLDHKDLKDWAEELKYIPDIKVVEVDRNNWLVLALNGNERDLFDELSKRIRLLQNVVLIQLSDLQQFTLTQVQRWVRSFTERELFYEYNPDNTILSVCINKNYDDLYEQNRGVGDQLEEPKELLLSGEWLYDDVLFQRLLIQLKMLRIPQTRLIGLLYSFVNEWNRAFAGTVFGKIKLDETLHSWFQIERWLEDTRTMIRYTALQTNYSPEIVNCVLKAEKKVRMRLDQPLTSAEVAKEMNMSRSYFSQCFKDIIGRTFKDYVRELRMEKAKQYLVHTNNTIQWIAEHTGYTDEKYFSRTFRDLTGLLPSEYRVRKRIPQ</sequence>
<evidence type="ECO:0008006" key="9">
    <source>
        <dbReference type="Google" id="ProtNLM"/>
    </source>
</evidence>
<dbReference type="RefSeq" id="WP_042125230.1">
    <property type="nucleotide sequence ID" value="NZ_MPTC01000008.1"/>
</dbReference>
<evidence type="ECO:0000256" key="1">
    <source>
        <dbReference type="ARBA" id="ARBA00023015"/>
    </source>
</evidence>
<evidence type="ECO:0000256" key="3">
    <source>
        <dbReference type="ARBA" id="ARBA00023163"/>
    </source>
</evidence>
<keyword evidence="2" id="KW-0238">DNA-binding</keyword>
<dbReference type="PANTHER" id="PTHR43280:SF28">
    <property type="entry name" value="HTH-TYPE TRANSCRIPTIONAL ACTIVATOR RHAS"/>
    <property type="match status" value="1"/>
</dbReference>
<gene>
    <name evidence="7" type="ORF">BSK52_11975</name>
</gene>
<keyword evidence="4" id="KW-0597">Phosphoprotein</keyword>
<dbReference type="SUPFAM" id="SSF46689">
    <property type="entry name" value="Homeodomain-like"/>
    <property type="match status" value="2"/>
</dbReference>
<dbReference type="GO" id="GO:0043565">
    <property type="term" value="F:sequence-specific DNA binding"/>
    <property type="evidence" value="ECO:0007669"/>
    <property type="project" value="InterPro"/>
</dbReference>
<keyword evidence="1" id="KW-0805">Transcription regulation</keyword>
<dbReference type="OrthoDB" id="1769137at2"/>
<dbReference type="PROSITE" id="PS00041">
    <property type="entry name" value="HTH_ARAC_FAMILY_1"/>
    <property type="match status" value="1"/>
</dbReference>
<dbReference type="InterPro" id="IPR001789">
    <property type="entry name" value="Sig_transdc_resp-reg_receiver"/>
</dbReference>
<evidence type="ECO:0000259" key="5">
    <source>
        <dbReference type="PROSITE" id="PS01124"/>
    </source>
</evidence>
<dbReference type="Pfam" id="PF00072">
    <property type="entry name" value="Response_reg"/>
    <property type="match status" value="1"/>
</dbReference>